<comment type="caution">
    <text evidence="1">The sequence shown here is derived from an EMBL/GenBank/DDBJ whole genome shotgun (WGS) entry which is preliminary data.</text>
</comment>
<dbReference type="AlphaFoldDB" id="M5S012"/>
<sequence>MIASSRDGKTALRLQASSVVDVGKECANGCIRITLHRIAGGGNAGFHGKKKRDPPAIFRAR</sequence>
<name>M5S012_9BACT</name>
<protein>
    <submittedName>
        <fullName evidence="1">Uncharacterized protein</fullName>
    </submittedName>
</protein>
<evidence type="ECO:0000313" key="2">
    <source>
        <dbReference type="Proteomes" id="UP000011991"/>
    </source>
</evidence>
<gene>
    <name evidence="1" type="ORF">RMSM_03545</name>
</gene>
<reference evidence="1 2" key="1">
    <citation type="journal article" date="2013" name="Mar. Genomics">
        <title>Expression of sulfatases in Rhodopirellula baltica and the diversity of sulfatases in the genus Rhodopirellula.</title>
        <authorList>
            <person name="Wegner C.E."/>
            <person name="Richter-Heitmann T."/>
            <person name="Klindworth A."/>
            <person name="Klockow C."/>
            <person name="Richter M."/>
            <person name="Achstetter T."/>
            <person name="Glockner F.O."/>
            <person name="Harder J."/>
        </authorList>
    </citation>
    <scope>NUCLEOTIDE SEQUENCE [LARGE SCALE GENOMIC DNA]</scope>
    <source>
        <strain evidence="1 2">SM1</strain>
    </source>
</reference>
<dbReference type="PATRIC" id="fig|1265738.3.peg.3549"/>
<keyword evidence="2" id="KW-1185">Reference proteome</keyword>
<dbReference type="EMBL" id="ANOG01000512">
    <property type="protein sequence ID" value="EMI19514.1"/>
    <property type="molecule type" value="Genomic_DNA"/>
</dbReference>
<accession>M5S012</accession>
<dbReference type="Proteomes" id="UP000011991">
    <property type="component" value="Unassembled WGS sequence"/>
</dbReference>
<organism evidence="1 2">
    <name type="scientific">Rhodopirellula maiorica SM1</name>
    <dbReference type="NCBI Taxonomy" id="1265738"/>
    <lineage>
        <taxon>Bacteria</taxon>
        <taxon>Pseudomonadati</taxon>
        <taxon>Planctomycetota</taxon>
        <taxon>Planctomycetia</taxon>
        <taxon>Pirellulales</taxon>
        <taxon>Pirellulaceae</taxon>
        <taxon>Novipirellula</taxon>
    </lineage>
</organism>
<proteinExistence type="predicted"/>
<evidence type="ECO:0000313" key="1">
    <source>
        <dbReference type="EMBL" id="EMI19514.1"/>
    </source>
</evidence>